<sequence>MASVKEWEGFLKDPALSCCAAFGCGTSSSHISTPESNSQNFSIPFTLKETMDATPTNGKKLPSLLRCKSNGDATTNANPPNGCKNVEFKKPTSNGSASASAWVCRNLACKNDVSLEESFCKRCSCCICHRFDDNKDPSLWLVCSSEVGGKEKDFCGASCHIECAIEQGRVGCVSVGDALNIDGSYCCAYCGKVSGILGFWRRQLEKAKEARRVDNLCQRIYIAFRLLNGTHQFKELYHIVADAYAKLETEVGPLDGVSAKMARSIVSRLPVSRDVQRLCSLGVEKVDQLLHSSEQRPKLRDSLSAACKFKFEHITSSSLVIILRETPSTLSETVKGYKLWYWKSRDQNFARCPHILQKSERKILIDNLEPCTEYCFRIISFTEEGDMGHSETRCFTGSIEIIIHPARPRSHAHRDSSNRSYRSTGFKIRNVGRVLRRSWAEEGVFQDFFPTKEEEIADTDKDSCGDEAEKPQANVASRRRRSVSRRLDLNASAVPDLNVEAVAGAEDSGDSHTCRENEMEIEMEAETESGHGVQVRPTTGLLDEDYEYCVKVVRWLECLGYIDEGFRMRFLTWFSLGSSEQERKIVLTFISTLIDDPSSLACQLEDSFMEIVSCKKPCHEFCTKLWH</sequence>
<organism evidence="8 9">
    <name type="scientific">Carex littledalei</name>
    <dbReference type="NCBI Taxonomy" id="544730"/>
    <lineage>
        <taxon>Eukaryota</taxon>
        <taxon>Viridiplantae</taxon>
        <taxon>Streptophyta</taxon>
        <taxon>Embryophyta</taxon>
        <taxon>Tracheophyta</taxon>
        <taxon>Spermatophyta</taxon>
        <taxon>Magnoliopsida</taxon>
        <taxon>Liliopsida</taxon>
        <taxon>Poales</taxon>
        <taxon>Cyperaceae</taxon>
        <taxon>Cyperoideae</taxon>
        <taxon>Cariceae</taxon>
        <taxon>Carex</taxon>
        <taxon>Carex subgen. Euthyceras</taxon>
    </lineage>
</organism>
<dbReference type="InterPro" id="IPR036116">
    <property type="entry name" value="FN3_sf"/>
</dbReference>
<dbReference type="GO" id="GO:0008270">
    <property type="term" value="F:zinc ion binding"/>
    <property type="evidence" value="ECO:0007669"/>
    <property type="project" value="UniProtKB-KW"/>
</dbReference>
<dbReference type="Proteomes" id="UP000623129">
    <property type="component" value="Unassembled WGS sequence"/>
</dbReference>
<evidence type="ECO:0000313" key="9">
    <source>
        <dbReference type="Proteomes" id="UP000623129"/>
    </source>
</evidence>
<dbReference type="PANTHER" id="PTHR46286">
    <property type="entry name" value="VIN3-LIKE PROTEIN 2-RELATED"/>
    <property type="match status" value="1"/>
</dbReference>
<keyword evidence="4" id="KW-0862">Zinc</keyword>
<evidence type="ECO:0000259" key="7">
    <source>
        <dbReference type="PROSITE" id="PS50853"/>
    </source>
</evidence>
<comment type="caution">
    <text evidence="8">The sequence shown here is derived from an EMBL/GenBank/DDBJ whole genome shotgun (WGS) entry which is preliminary data.</text>
</comment>
<dbReference type="InterPro" id="IPR058585">
    <property type="entry name" value="Fn3_VIN3"/>
</dbReference>
<dbReference type="OrthoDB" id="1925343at2759"/>
<dbReference type="InterPro" id="IPR044514">
    <property type="entry name" value="VIN3-like"/>
</dbReference>
<feature type="region of interest" description="Disordered" evidence="6">
    <location>
        <begin position="456"/>
        <end position="481"/>
    </location>
</feature>
<feature type="domain" description="Fibronectin type-III" evidence="7">
    <location>
        <begin position="305"/>
        <end position="401"/>
    </location>
</feature>
<dbReference type="GO" id="GO:0010048">
    <property type="term" value="P:vernalization response"/>
    <property type="evidence" value="ECO:0007669"/>
    <property type="project" value="InterPro"/>
</dbReference>
<evidence type="ECO:0000256" key="5">
    <source>
        <dbReference type="ARBA" id="ARBA00023242"/>
    </source>
</evidence>
<proteinExistence type="predicted"/>
<dbReference type="SUPFAM" id="SSF49265">
    <property type="entry name" value="Fibronectin type III"/>
    <property type="match status" value="1"/>
</dbReference>
<name>A0A833VFV6_9POAL</name>
<evidence type="ECO:0000256" key="3">
    <source>
        <dbReference type="ARBA" id="ARBA00022771"/>
    </source>
</evidence>
<keyword evidence="2" id="KW-0479">Metal-binding</keyword>
<accession>A0A833VFV6</accession>
<dbReference type="Pfam" id="PF23380">
    <property type="entry name" value="VIN3_C"/>
    <property type="match status" value="1"/>
</dbReference>
<evidence type="ECO:0000256" key="6">
    <source>
        <dbReference type="SAM" id="MobiDB-lite"/>
    </source>
</evidence>
<dbReference type="Gene3D" id="2.60.40.10">
    <property type="entry name" value="Immunoglobulins"/>
    <property type="match status" value="1"/>
</dbReference>
<dbReference type="CDD" id="cd00063">
    <property type="entry name" value="FN3"/>
    <property type="match status" value="1"/>
</dbReference>
<reference evidence="8" key="1">
    <citation type="submission" date="2020-01" db="EMBL/GenBank/DDBJ databases">
        <title>Genome sequence of Kobresia littledalei, the first chromosome-level genome in the family Cyperaceae.</title>
        <authorList>
            <person name="Qu G."/>
        </authorList>
    </citation>
    <scope>NUCLEOTIDE SEQUENCE</scope>
    <source>
        <strain evidence="8">C.B.Clarke</strain>
        <tissue evidence="8">Leaf</tissue>
    </source>
</reference>
<dbReference type="PROSITE" id="PS50853">
    <property type="entry name" value="FN3"/>
    <property type="match status" value="1"/>
</dbReference>
<gene>
    <name evidence="8" type="ORF">FCM35_KLT10787</name>
</gene>
<dbReference type="PANTHER" id="PTHR46286:SF3">
    <property type="entry name" value="OS05G0145400 PROTEIN"/>
    <property type="match status" value="1"/>
</dbReference>
<protein>
    <submittedName>
        <fullName evidence="8">VIN3-like protein 1 isoform X1</fullName>
    </submittedName>
</protein>
<dbReference type="InterPro" id="IPR056990">
    <property type="entry name" value="VIN3-like_C"/>
</dbReference>
<dbReference type="EMBL" id="SWLB01000021">
    <property type="protein sequence ID" value="KAF3324630.1"/>
    <property type="molecule type" value="Genomic_DNA"/>
</dbReference>
<dbReference type="GO" id="GO:0005634">
    <property type="term" value="C:nucleus"/>
    <property type="evidence" value="ECO:0007669"/>
    <property type="project" value="UniProtKB-SubCell"/>
</dbReference>
<dbReference type="InterPro" id="IPR032881">
    <property type="entry name" value="Oberon-like_PHD"/>
</dbReference>
<keyword evidence="5" id="KW-0539">Nucleus</keyword>
<keyword evidence="3" id="KW-0863">Zinc-finger</keyword>
<evidence type="ECO:0000256" key="2">
    <source>
        <dbReference type="ARBA" id="ARBA00022723"/>
    </source>
</evidence>
<dbReference type="AlphaFoldDB" id="A0A833VFV6"/>
<dbReference type="Pfam" id="PF23376">
    <property type="entry name" value="Fn3_VIN3"/>
    <property type="match status" value="1"/>
</dbReference>
<dbReference type="InterPro" id="IPR013783">
    <property type="entry name" value="Ig-like_fold"/>
</dbReference>
<keyword evidence="9" id="KW-1185">Reference proteome</keyword>
<evidence type="ECO:0000256" key="1">
    <source>
        <dbReference type="ARBA" id="ARBA00004123"/>
    </source>
</evidence>
<comment type="subcellular location">
    <subcellularLocation>
        <location evidence="1">Nucleus</location>
    </subcellularLocation>
</comment>
<dbReference type="InterPro" id="IPR003961">
    <property type="entry name" value="FN3_dom"/>
</dbReference>
<dbReference type="Pfam" id="PF07227">
    <property type="entry name" value="PHD_Oberon"/>
    <property type="match status" value="1"/>
</dbReference>
<dbReference type="GO" id="GO:0040029">
    <property type="term" value="P:epigenetic regulation of gene expression"/>
    <property type="evidence" value="ECO:0007669"/>
    <property type="project" value="InterPro"/>
</dbReference>
<evidence type="ECO:0000313" key="8">
    <source>
        <dbReference type="EMBL" id="KAF3324630.1"/>
    </source>
</evidence>
<feature type="compositionally biased region" description="Basic and acidic residues" evidence="6">
    <location>
        <begin position="456"/>
        <end position="470"/>
    </location>
</feature>
<dbReference type="PROSITE" id="PS51257">
    <property type="entry name" value="PROKAR_LIPOPROTEIN"/>
    <property type="match status" value="1"/>
</dbReference>
<evidence type="ECO:0000256" key="4">
    <source>
        <dbReference type="ARBA" id="ARBA00022833"/>
    </source>
</evidence>